<dbReference type="AlphaFoldDB" id="A0A6C0HVW3"/>
<proteinExistence type="predicted"/>
<evidence type="ECO:0000256" key="1">
    <source>
        <dbReference type="SAM" id="Phobius"/>
    </source>
</evidence>
<name>A0A6C0HVW3_9ZZZZ</name>
<feature type="transmembrane region" description="Helical" evidence="1">
    <location>
        <begin position="99"/>
        <end position="120"/>
    </location>
</feature>
<reference evidence="2" key="1">
    <citation type="journal article" date="2020" name="Nature">
        <title>Giant virus diversity and host interactions through global metagenomics.</title>
        <authorList>
            <person name="Schulz F."/>
            <person name="Roux S."/>
            <person name="Paez-Espino D."/>
            <person name="Jungbluth S."/>
            <person name="Walsh D.A."/>
            <person name="Denef V.J."/>
            <person name="McMahon K.D."/>
            <person name="Konstantinidis K.T."/>
            <person name="Eloe-Fadrosh E.A."/>
            <person name="Kyrpides N.C."/>
            <person name="Woyke T."/>
        </authorList>
    </citation>
    <scope>NUCLEOTIDE SEQUENCE</scope>
    <source>
        <strain evidence="2">GVMAG-M-3300023184-177</strain>
    </source>
</reference>
<keyword evidence="1" id="KW-1133">Transmembrane helix</keyword>
<accession>A0A6C0HVW3</accession>
<evidence type="ECO:0000313" key="2">
    <source>
        <dbReference type="EMBL" id="QHT84550.1"/>
    </source>
</evidence>
<sequence length="124" mass="15023">MDINKYQNLGQTKYMWIFYYLMCPKTREAHLNEYKSNNIPIPDYLDENKLMMLSDSIDKDELSKLTKNINKKYINQKYLLFLNKINIEHFNNNSSNNNYYIYIFLILILILILIFIYNILNKSS</sequence>
<keyword evidence="1" id="KW-0812">Transmembrane</keyword>
<protein>
    <submittedName>
        <fullName evidence="2">Uncharacterized protein</fullName>
    </submittedName>
</protein>
<organism evidence="2">
    <name type="scientific">viral metagenome</name>
    <dbReference type="NCBI Taxonomy" id="1070528"/>
    <lineage>
        <taxon>unclassified sequences</taxon>
        <taxon>metagenomes</taxon>
        <taxon>organismal metagenomes</taxon>
    </lineage>
</organism>
<dbReference type="EMBL" id="MN740019">
    <property type="protein sequence ID" value="QHT84550.1"/>
    <property type="molecule type" value="Genomic_DNA"/>
</dbReference>
<keyword evidence="1" id="KW-0472">Membrane</keyword>